<reference evidence="2 3" key="1">
    <citation type="submission" date="2014-09" db="EMBL/GenBank/DDBJ databases">
        <authorList>
            <person name="McGinnis J.M."/>
            <person name="Wolfgang W.J."/>
        </authorList>
    </citation>
    <scope>NUCLEOTIDE SEQUENCE [LARGE SCALE GENOMIC DNA]</scope>
    <source>
        <strain evidence="2 3">5503</strain>
    </source>
</reference>
<feature type="transmembrane region" description="Helical" evidence="1">
    <location>
        <begin position="174"/>
        <end position="191"/>
    </location>
</feature>
<proteinExistence type="predicted"/>
<feature type="transmembrane region" description="Helical" evidence="1">
    <location>
        <begin position="132"/>
        <end position="154"/>
    </location>
</feature>
<feature type="transmembrane region" description="Helical" evidence="1">
    <location>
        <begin position="99"/>
        <end position="120"/>
    </location>
</feature>
<dbReference type="EMBL" id="JRKQ01000073">
    <property type="protein sequence ID" value="KGJ21183.1"/>
    <property type="molecule type" value="Genomic_DNA"/>
</dbReference>
<protein>
    <submittedName>
        <fullName evidence="2">Uncharacterized protein</fullName>
    </submittedName>
</protein>
<sequence length="196" mass="21066">MGATIDCAATRWQPGIGDPTWQGWATVLLYLVVAALALRTAGQGLFPATSYRRERVFWLVVSGFMLALAVNKQLDLQSALTAVGRCAARAQGWYQDRRLVQTGFLAAIAVAAILLLLALLRVLRGTLPRTGLAVVGLVFVSGFVLMRAVGFHHFDRMLGIPVVGVRANLVLESVGPILIAVGAILAVRLPARPTRR</sequence>
<accession>A0A099GGB3</accession>
<name>A0A099GGB3_9RHOB</name>
<comment type="caution">
    <text evidence="2">The sequence shown here is derived from an EMBL/GenBank/DDBJ whole genome shotgun (WGS) entry which is preliminary data.</text>
</comment>
<keyword evidence="1" id="KW-0812">Transmembrane</keyword>
<gene>
    <name evidence="2" type="ORF">IX56_12540</name>
</gene>
<feature type="transmembrane region" description="Helical" evidence="1">
    <location>
        <begin position="54"/>
        <end position="70"/>
    </location>
</feature>
<keyword evidence="1" id="KW-1133">Transmembrane helix</keyword>
<dbReference type="RefSeq" id="WP_036710806.1">
    <property type="nucleotide sequence ID" value="NZ_JRKQ01000073.1"/>
</dbReference>
<evidence type="ECO:0000313" key="2">
    <source>
        <dbReference type="EMBL" id="KGJ21183.1"/>
    </source>
</evidence>
<keyword evidence="1" id="KW-0472">Membrane</keyword>
<organism evidence="2 3">
    <name type="scientific">Paracoccus sanguinis</name>
    <dbReference type="NCBI Taxonomy" id="1545044"/>
    <lineage>
        <taxon>Bacteria</taxon>
        <taxon>Pseudomonadati</taxon>
        <taxon>Pseudomonadota</taxon>
        <taxon>Alphaproteobacteria</taxon>
        <taxon>Rhodobacterales</taxon>
        <taxon>Paracoccaceae</taxon>
        <taxon>Paracoccus</taxon>
    </lineage>
</organism>
<feature type="transmembrane region" description="Helical" evidence="1">
    <location>
        <begin position="21"/>
        <end position="42"/>
    </location>
</feature>
<reference evidence="2 3" key="2">
    <citation type="submission" date="2014-10" db="EMBL/GenBank/DDBJ databases">
        <title>Paracoccus sanguinis sp. nov., isolated from clinical specimens of New York State patients.</title>
        <authorList>
            <person name="Mingle L.A."/>
            <person name="Cole J.A."/>
            <person name="Lapierre P."/>
            <person name="Musser K.A."/>
        </authorList>
    </citation>
    <scope>NUCLEOTIDE SEQUENCE [LARGE SCALE GENOMIC DNA]</scope>
    <source>
        <strain evidence="2 3">5503</strain>
    </source>
</reference>
<dbReference type="AlphaFoldDB" id="A0A099GGB3"/>
<evidence type="ECO:0000256" key="1">
    <source>
        <dbReference type="SAM" id="Phobius"/>
    </source>
</evidence>
<evidence type="ECO:0000313" key="3">
    <source>
        <dbReference type="Proteomes" id="UP000029858"/>
    </source>
</evidence>
<dbReference type="Proteomes" id="UP000029858">
    <property type="component" value="Unassembled WGS sequence"/>
</dbReference>